<dbReference type="EnsemblPlants" id="ONIVA05G25010.1">
    <property type="protein sequence ID" value="ONIVA05G25010.1"/>
    <property type="gene ID" value="ONIVA05G25010"/>
</dbReference>
<reference evidence="1" key="2">
    <citation type="submission" date="2018-04" db="EMBL/GenBank/DDBJ databases">
        <title>OnivRS2 (Oryza nivara Reference Sequence Version 2).</title>
        <authorList>
            <person name="Zhang J."/>
            <person name="Kudrna D."/>
            <person name="Lee S."/>
            <person name="Talag J."/>
            <person name="Rajasekar S."/>
            <person name="Welchert J."/>
            <person name="Hsing Y.-I."/>
            <person name="Wing R.A."/>
        </authorList>
    </citation>
    <scope>NUCLEOTIDE SEQUENCE [LARGE SCALE GENOMIC DNA]</scope>
    <source>
        <strain evidence="1">SL10</strain>
    </source>
</reference>
<name>A0A0E0HHF2_ORYNI</name>
<dbReference type="HOGENOM" id="CLU_1930743_0_0_1"/>
<dbReference type="PANTHER" id="PTHR45657:SF1">
    <property type="entry name" value="CRAL-TRIO DOMAIN-CONTAINING PROTEIN YKL091C-RELATED"/>
    <property type="match status" value="1"/>
</dbReference>
<organism evidence="1">
    <name type="scientific">Oryza nivara</name>
    <name type="common">Indian wild rice</name>
    <name type="synonym">Oryza sativa f. spontanea</name>
    <dbReference type="NCBI Taxonomy" id="4536"/>
    <lineage>
        <taxon>Eukaryota</taxon>
        <taxon>Viridiplantae</taxon>
        <taxon>Streptophyta</taxon>
        <taxon>Embryophyta</taxon>
        <taxon>Tracheophyta</taxon>
        <taxon>Spermatophyta</taxon>
        <taxon>Magnoliopsida</taxon>
        <taxon>Liliopsida</taxon>
        <taxon>Poales</taxon>
        <taxon>Poaceae</taxon>
        <taxon>BOP clade</taxon>
        <taxon>Oryzoideae</taxon>
        <taxon>Oryzeae</taxon>
        <taxon>Oryzinae</taxon>
        <taxon>Oryza</taxon>
    </lineage>
</organism>
<dbReference type="Proteomes" id="UP000006591">
    <property type="component" value="Chromosome 5"/>
</dbReference>
<dbReference type="eggNOG" id="KOG1471">
    <property type="taxonomic scope" value="Eukaryota"/>
</dbReference>
<evidence type="ECO:0000313" key="2">
    <source>
        <dbReference type="Proteomes" id="UP000006591"/>
    </source>
</evidence>
<dbReference type="PANTHER" id="PTHR45657">
    <property type="entry name" value="CRAL-TRIO DOMAIN-CONTAINING PROTEIN YKL091C-RELATED"/>
    <property type="match status" value="1"/>
</dbReference>
<sequence>MGSSRQKAFHMVQKRGRRQHVDFRYPAAMSIEEVCDPDEERVVAVFHDCLAAHGLLLDNHDDYHIMLKEFCYVLMVRSSEQGYHAVDQEGQPMYIKKLGKINRNKLMQITTVDSYNLHQLACCRDLIAGYLPIAINRFFFGRFFATYSSVDMLSYS</sequence>
<dbReference type="Gene3D" id="3.40.525.10">
    <property type="entry name" value="CRAL-TRIO lipid binding domain"/>
    <property type="match status" value="1"/>
</dbReference>
<dbReference type="InterPro" id="IPR036865">
    <property type="entry name" value="CRAL-TRIO_dom_sf"/>
</dbReference>
<protein>
    <submittedName>
        <fullName evidence="1">Uncharacterized protein</fullName>
    </submittedName>
</protein>
<accession>A0A0E0HHF2</accession>
<evidence type="ECO:0000313" key="1">
    <source>
        <dbReference type="EnsemblPlants" id="ONIVA05G25010.1"/>
    </source>
</evidence>
<keyword evidence="2" id="KW-1185">Reference proteome</keyword>
<dbReference type="Gramene" id="ONIVA05G25010.1">
    <property type="protein sequence ID" value="ONIVA05G25010.1"/>
    <property type="gene ID" value="ONIVA05G25010"/>
</dbReference>
<dbReference type="STRING" id="4536.A0A0E0HHF2"/>
<dbReference type="InterPro" id="IPR051026">
    <property type="entry name" value="PI/PC_transfer"/>
</dbReference>
<proteinExistence type="predicted"/>
<reference evidence="1" key="1">
    <citation type="submission" date="2015-04" db="UniProtKB">
        <authorList>
            <consortium name="EnsemblPlants"/>
        </authorList>
    </citation>
    <scope>IDENTIFICATION</scope>
    <source>
        <strain evidence="1">SL10</strain>
    </source>
</reference>
<dbReference type="OMA" id="HIMLKEF"/>
<dbReference type="AlphaFoldDB" id="A0A0E0HHF2"/>